<organism evidence="1 4">
    <name type="scientific">Mycobacteroides franklinii</name>
    <dbReference type="NCBI Taxonomy" id="948102"/>
    <lineage>
        <taxon>Bacteria</taxon>
        <taxon>Bacillati</taxon>
        <taxon>Actinomycetota</taxon>
        <taxon>Actinomycetes</taxon>
        <taxon>Mycobacteriales</taxon>
        <taxon>Mycobacteriaceae</taxon>
        <taxon>Mycobacteroides</taxon>
    </lineage>
</organism>
<evidence type="ECO:0000313" key="4">
    <source>
        <dbReference type="Proteomes" id="UP000295627"/>
    </source>
</evidence>
<evidence type="ECO:0000313" key="3">
    <source>
        <dbReference type="Proteomes" id="UP000295165"/>
    </source>
</evidence>
<protein>
    <submittedName>
        <fullName evidence="1">Uncharacterized protein</fullName>
    </submittedName>
</protein>
<name>A0A4R5PBB9_9MYCO</name>
<proteinExistence type="predicted"/>
<evidence type="ECO:0000313" key="2">
    <source>
        <dbReference type="EMBL" id="TDZ50735.1"/>
    </source>
</evidence>
<sequence>MSADSVWNCYRRRGEVTAKKLSRAWRWTTPHGDQMEAQPGDWAVTDDSGNERSVAAGVFERTHEQVGPQRYRRAGTVLARTATRREVTETLEGKAVAHVGDWILRGENGEQWVVPANQFRTTYEGPLDADISQPPG</sequence>
<dbReference type="EMBL" id="RXLR01000014">
    <property type="protein sequence ID" value="TDH22017.1"/>
    <property type="molecule type" value="Genomic_DNA"/>
</dbReference>
<dbReference type="Proteomes" id="UP000295165">
    <property type="component" value="Unassembled WGS sequence"/>
</dbReference>
<reference evidence="3 4" key="2">
    <citation type="journal article" date="2019" name="Sci. Rep.">
        <title>Extended insight into the Mycobacterium chelonae-abscessus complex through whole genome sequencing of Mycobacterium salmoniphilum outbreak and Mycobacterium salmoniphilum-like strains.</title>
        <authorList>
            <person name="Behra P.R.K."/>
            <person name="Das S."/>
            <person name="Pettersson B.M.F."/>
            <person name="Shirreff L."/>
            <person name="DuCote T."/>
            <person name="Jacobsson K.G."/>
            <person name="Ennis D.G."/>
            <person name="Kirsebom L.A."/>
        </authorList>
    </citation>
    <scope>NUCLEOTIDE SEQUENCE [LARGE SCALE GENOMIC DNA]</scope>
    <source>
        <strain evidence="2 3">CCUG 63697</strain>
        <strain evidence="1 4">DSM 45524</strain>
    </source>
</reference>
<gene>
    <name evidence="2" type="ORF">CCUG63697_02244</name>
    <name evidence="1" type="ORF">EJ571_08635</name>
</gene>
<reference evidence="1" key="1">
    <citation type="submission" date="2018-12" db="EMBL/GenBank/DDBJ databases">
        <authorList>
            <person name="Behra P.R.K."/>
            <person name="Das S."/>
            <person name="Pettersson B.M.F."/>
            <person name="Shirreff L."/>
            <person name="Ducote T."/>
            <person name="Jacobsson K.-G."/>
            <person name="Ennis D.G."/>
            <person name="Kirsebom L.A."/>
        </authorList>
    </citation>
    <scope>NUCLEOTIDE SEQUENCE</scope>
    <source>
        <strain evidence="1">DSM 45524</strain>
    </source>
</reference>
<keyword evidence="3" id="KW-1185">Reference proteome</keyword>
<dbReference type="AlphaFoldDB" id="A0A4R5PBB9"/>
<dbReference type="Proteomes" id="UP000295627">
    <property type="component" value="Unassembled WGS sequence"/>
</dbReference>
<evidence type="ECO:0000313" key="1">
    <source>
        <dbReference type="EMBL" id="TDH22017.1"/>
    </source>
</evidence>
<dbReference type="RefSeq" id="WP_078333228.1">
    <property type="nucleotide sequence ID" value="NZ_MAFQ01000003.1"/>
</dbReference>
<accession>A0A4R5PBB9</accession>
<dbReference type="EMBL" id="PECC01000027">
    <property type="protein sequence ID" value="TDZ50735.1"/>
    <property type="molecule type" value="Genomic_DNA"/>
</dbReference>
<comment type="caution">
    <text evidence="1">The sequence shown here is derived from an EMBL/GenBank/DDBJ whole genome shotgun (WGS) entry which is preliminary data.</text>
</comment>